<reference evidence="1 2" key="1">
    <citation type="submission" date="2019-06" db="EMBL/GenBank/DDBJ databases">
        <title>Sequencing the genomes of 1000 actinobacteria strains.</title>
        <authorList>
            <person name="Klenk H.-P."/>
        </authorList>
    </citation>
    <scope>NUCLEOTIDE SEQUENCE [LARGE SCALE GENOMIC DNA]</scope>
    <source>
        <strain evidence="1 2">DSM 45043</strain>
    </source>
</reference>
<dbReference type="AlphaFoldDB" id="A0A543IJQ4"/>
<gene>
    <name evidence="1" type="ORF">FHX41_4545</name>
</gene>
<sequence>MPDGYRPYRGSAFVAAVPEGGKEDGSGDDVTFTDQTEGVKRALSIQRVSVLPSDPGDALADAAREYYETVLKTLRSPS</sequence>
<dbReference type="EMBL" id="VFPO01000001">
    <property type="protein sequence ID" value="TQM70807.1"/>
    <property type="molecule type" value="Genomic_DNA"/>
</dbReference>
<keyword evidence="2" id="KW-1185">Reference proteome</keyword>
<dbReference type="OrthoDB" id="3482403at2"/>
<comment type="caution">
    <text evidence="1">The sequence shown here is derived from an EMBL/GenBank/DDBJ whole genome shotgun (WGS) entry which is preliminary data.</text>
</comment>
<name>A0A543IJQ4_9ACTN</name>
<proteinExistence type="predicted"/>
<protein>
    <submittedName>
        <fullName evidence="1">Uncharacterized protein</fullName>
    </submittedName>
</protein>
<dbReference type="RefSeq" id="WP_141971919.1">
    <property type="nucleotide sequence ID" value="NZ_VFPO01000001.1"/>
</dbReference>
<dbReference type="Proteomes" id="UP000316706">
    <property type="component" value="Unassembled WGS sequence"/>
</dbReference>
<accession>A0A543IJQ4</accession>
<evidence type="ECO:0000313" key="1">
    <source>
        <dbReference type="EMBL" id="TQM70807.1"/>
    </source>
</evidence>
<organism evidence="1 2">
    <name type="scientific">Actinomadura hallensis</name>
    <dbReference type="NCBI Taxonomy" id="337895"/>
    <lineage>
        <taxon>Bacteria</taxon>
        <taxon>Bacillati</taxon>
        <taxon>Actinomycetota</taxon>
        <taxon>Actinomycetes</taxon>
        <taxon>Streptosporangiales</taxon>
        <taxon>Thermomonosporaceae</taxon>
        <taxon>Actinomadura</taxon>
    </lineage>
</organism>
<evidence type="ECO:0000313" key="2">
    <source>
        <dbReference type="Proteomes" id="UP000316706"/>
    </source>
</evidence>